<feature type="domain" description="FYVE-type" evidence="8">
    <location>
        <begin position="507"/>
        <end position="569"/>
    </location>
</feature>
<dbReference type="FunFam" id="2.130.10.30:FF:000028">
    <property type="entry name" value="PH, RCC1 and FYVE domains-containing protein 1"/>
    <property type="match status" value="1"/>
</dbReference>
<reference evidence="10 11" key="2">
    <citation type="journal article" date="2017" name="Nature">
        <title>The Apostasia genome and the evolution of orchids.</title>
        <authorList>
            <person name="Zhang G.Q."/>
            <person name="Liu K.W."/>
            <person name="Li Z."/>
            <person name="Lohaus R."/>
            <person name="Hsiao Y.Y."/>
            <person name="Niu S.C."/>
            <person name="Wang J.Y."/>
            <person name="Lin Y.C."/>
            <person name="Xu Q."/>
            <person name="Chen L.J."/>
            <person name="Yoshida K."/>
            <person name="Fujiwara S."/>
            <person name="Wang Z.W."/>
            <person name="Zhang Y.Q."/>
            <person name="Mitsuda N."/>
            <person name="Wang M."/>
            <person name="Liu G.H."/>
            <person name="Pecoraro L."/>
            <person name="Huang H.X."/>
            <person name="Xiao X.J."/>
            <person name="Lin M."/>
            <person name="Wu X.Y."/>
            <person name="Wu W.L."/>
            <person name="Chen Y.Y."/>
            <person name="Chang S.B."/>
            <person name="Sakamoto S."/>
            <person name="Ohme-Takagi M."/>
            <person name="Yagi M."/>
            <person name="Zeng S.J."/>
            <person name="Shen C.Y."/>
            <person name="Yeh C.M."/>
            <person name="Luo Y.B."/>
            <person name="Tsai W.C."/>
            <person name="Van de Peer Y."/>
            <person name="Liu Z.J."/>
        </authorList>
    </citation>
    <scope>NUCLEOTIDE SEQUENCE [LARGE SCALE GENOMIC DNA]</scope>
    <source>
        <tissue evidence="10">The whole plant</tissue>
    </source>
</reference>
<feature type="repeat" description="RCC1" evidence="6">
    <location>
        <begin position="347"/>
        <end position="398"/>
    </location>
</feature>
<feature type="repeat" description="RCC1" evidence="6">
    <location>
        <begin position="178"/>
        <end position="229"/>
    </location>
</feature>
<dbReference type="SMART" id="SM00064">
    <property type="entry name" value="FYVE"/>
    <property type="match status" value="1"/>
</dbReference>
<dbReference type="Proteomes" id="UP000233837">
    <property type="component" value="Unassembled WGS sequence"/>
</dbReference>
<feature type="repeat" description="RCC1" evidence="6">
    <location>
        <begin position="230"/>
        <end position="284"/>
    </location>
</feature>
<feature type="repeat" description="RCC1" evidence="6">
    <location>
        <begin position="451"/>
        <end position="502"/>
    </location>
</feature>
<accession>A0A2I0WKE8</accession>
<keyword evidence="10" id="KW-0675">Receptor</keyword>
<dbReference type="InterPro" id="IPR009091">
    <property type="entry name" value="RCC1/BLIP-II"/>
</dbReference>
<evidence type="ECO:0000313" key="10">
    <source>
        <dbReference type="EMBL" id="PKU76132.1"/>
    </source>
</evidence>
<gene>
    <name evidence="10" type="primary">UVR8</name>
    <name evidence="10" type="ORF">MA16_Dca025641</name>
</gene>
<evidence type="ECO:0000256" key="5">
    <source>
        <dbReference type="PROSITE-ProRule" id="PRU00091"/>
    </source>
</evidence>
<dbReference type="PROSITE" id="PS50012">
    <property type="entry name" value="RCC1_3"/>
    <property type="match status" value="6"/>
</dbReference>
<protein>
    <submittedName>
        <fullName evidence="10">Ultraviolet-B receptor UVR8</fullName>
    </submittedName>
</protein>
<dbReference type="InterPro" id="IPR058923">
    <property type="entry name" value="RCC1-like_dom"/>
</dbReference>
<feature type="region of interest" description="Disordered" evidence="7">
    <location>
        <begin position="85"/>
        <end position="113"/>
    </location>
</feature>
<evidence type="ECO:0000259" key="8">
    <source>
        <dbReference type="PROSITE" id="PS50178"/>
    </source>
</evidence>
<evidence type="ECO:0000256" key="4">
    <source>
        <dbReference type="ARBA" id="ARBA00022833"/>
    </source>
</evidence>
<evidence type="ECO:0000256" key="6">
    <source>
        <dbReference type="PROSITE-ProRule" id="PRU00235"/>
    </source>
</evidence>
<dbReference type="PROSITE" id="PS00626">
    <property type="entry name" value="RCC1_2"/>
    <property type="match status" value="2"/>
</dbReference>
<feature type="compositionally biased region" description="Polar residues" evidence="7">
    <location>
        <begin position="803"/>
        <end position="833"/>
    </location>
</feature>
<dbReference type="PANTHER" id="PTHR22870:SF352">
    <property type="entry name" value="REGULATOR OF CHROMOSOME CONDENSATION (RCC1) FAMILY PROTEIN"/>
    <property type="match status" value="1"/>
</dbReference>
<dbReference type="EMBL" id="KZ502556">
    <property type="protein sequence ID" value="PKU76132.1"/>
    <property type="molecule type" value="Genomic_DNA"/>
</dbReference>
<dbReference type="InterPro" id="IPR017455">
    <property type="entry name" value="Znf_FYVE-rel"/>
</dbReference>
<dbReference type="Pfam" id="PF08381">
    <property type="entry name" value="BRX"/>
    <property type="match status" value="1"/>
</dbReference>
<evidence type="ECO:0000259" key="9">
    <source>
        <dbReference type="PROSITE" id="PS51514"/>
    </source>
</evidence>
<keyword evidence="11" id="KW-1185">Reference proteome</keyword>
<evidence type="ECO:0000313" key="11">
    <source>
        <dbReference type="Proteomes" id="UP000233837"/>
    </source>
</evidence>
<dbReference type="InterPro" id="IPR000408">
    <property type="entry name" value="Reg_chr_condens"/>
</dbReference>
<dbReference type="SUPFAM" id="SSF50985">
    <property type="entry name" value="RCC1/BLIP-II"/>
    <property type="match status" value="1"/>
</dbReference>
<keyword evidence="3 5" id="KW-0863">Zinc-finger</keyword>
<dbReference type="InterPro" id="IPR011011">
    <property type="entry name" value="Znf_FYVE_PHD"/>
</dbReference>
<dbReference type="Gene3D" id="3.30.40.10">
    <property type="entry name" value="Zinc/RING finger domain, C3HC4 (zinc finger)"/>
    <property type="match status" value="1"/>
</dbReference>
<dbReference type="Pfam" id="PF25390">
    <property type="entry name" value="WD40_RLD"/>
    <property type="match status" value="1"/>
</dbReference>
<dbReference type="PROSITE" id="PS51514">
    <property type="entry name" value="BRX"/>
    <property type="match status" value="1"/>
</dbReference>
<dbReference type="GO" id="GO:0008270">
    <property type="term" value="F:zinc ion binding"/>
    <property type="evidence" value="ECO:0007669"/>
    <property type="project" value="UniProtKB-KW"/>
</dbReference>
<evidence type="ECO:0000256" key="2">
    <source>
        <dbReference type="ARBA" id="ARBA00022737"/>
    </source>
</evidence>
<proteinExistence type="predicted"/>
<keyword evidence="4" id="KW-0862">Zinc</keyword>
<sequence length="981" mass="108234">MSRLLISRAFKVDYVTGNDFLKYYSMYGTLVEMEAAYEQLKKSIILIEKEAIRARKFSDLGEFLKDVGLARRNLRLDVRPDRSNMHLRTSTGDVSRHSVSNTPSCSSHTSGQDDIESLGDVYIWGEVWSDGISPDGHSKSLCLKVDALLPKALESNVVIDVHQIASGFRHAALVTRQGEVFTWGEECGGRLGHGTDIDISRPRLVESLALSNVDSVACGEFHTCAITTAGDLFTWGDGAYNTGLLGHGIEASHWMPKRVSGPLEGFQVSLVACGTWHTVLATSNGKIYSFGDGSFGVLGHGDRESVAYPREIESLSGLRTIRIACGVWHTAAIVEVMGHAGTNVVSRKLFTWGDGDGYRLGHGDKEARLVPTCVASLIDYNFHQLACGHNITIALSTSGHVFTMGHSMYGELGNPQFDGKVPCLVQDRLVGELVEEIACGSHHVVVLTSRSEVYSWGRGANGRLGHGDTDDRKTPILVEALKDRHVKSISCGSNFTACICMHKWVSSADQSVCTGCRQAFGFTRKRHNCYNCGLVYCHACSSRKVLKAVLAPTPGKPHRVCDSCYSKLKAAETGMPLVVGRNNVISRQSIDTREMFEKGKIRYSRLLLVPKELGRYNDIRYSKNQRTSNRISQVSSRSQLKDIAFPSSLSLLQTTSRPIMTPTAPPPLPAANSKFVTPYSWKPNPSLSTTPDFSGNLMETIKRTNEHWDREVLKLQGEIKSLKQKLEIQDAVAHNVSNEAKEVFVAAQESAKFNAAIELIRTIEAQMKDVAQKVPNDLGDNIKSMIISAELFLENNKTRASELPSSATPSIESPNTQVHQKNGFENSTDDNAQNNIKSVINDIRVTADHQSMESSSRSPRASKRIINNKGEVELMEQFEPGIYATLLQLLDGTKLFKRVKFRVTEQCKPNRKTTEILLGPIIVGGKKKGRQHLSAFYQQVLMAISYVLLLMDNRNIGPDDHAIFLLSRNPFSAIWSGMAVE</sequence>
<dbReference type="Pfam" id="PF01363">
    <property type="entry name" value="FYVE"/>
    <property type="match status" value="1"/>
</dbReference>
<organism evidence="10 11">
    <name type="scientific">Dendrobium catenatum</name>
    <dbReference type="NCBI Taxonomy" id="906689"/>
    <lineage>
        <taxon>Eukaryota</taxon>
        <taxon>Viridiplantae</taxon>
        <taxon>Streptophyta</taxon>
        <taxon>Embryophyta</taxon>
        <taxon>Tracheophyta</taxon>
        <taxon>Spermatophyta</taxon>
        <taxon>Magnoliopsida</taxon>
        <taxon>Liliopsida</taxon>
        <taxon>Asparagales</taxon>
        <taxon>Orchidaceae</taxon>
        <taxon>Epidendroideae</taxon>
        <taxon>Malaxideae</taxon>
        <taxon>Dendrobiinae</taxon>
        <taxon>Dendrobium</taxon>
    </lineage>
</organism>
<feature type="compositionally biased region" description="Polar residues" evidence="7">
    <location>
        <begin position="86"/>
        <end position="112"/>
    </location>
</feature>
<keyword evidence="1" id="KW-0479">Metal-binding</keyword>
<keyword evidence="2" id="KW-0677">Repeat</keyword>
<dbReference type="InterPro" id="IPR013083">
    <property type="entry name" value="Znf_RING/FYVE/PHD"/>
</dbReference>
<dbReference type="AlphaFoldDB" id="A0A2I0WKE8"/>
<dbReference type="STRING" id="906689.A0A2I0WKE8"/>
<evidence type="ECO:0000256" key="7">
    <source>
        <dbReference type="SAM" id="MobiDB-lite"/>
    </source>
</evidence>
<feature type="repeat" description="RCC1" evidence="6">
    <location>
        <begin position="285"/>
        <end position="336"/>
    </location>
</feature>
<dbReference type="InterPro" id="IPR013591">
    <property type="entry name" value="Brevis_radix_dom"/>
</dbReference>
<dbReference type="Gene3D" id="2.130.10.30">
    <property type="entry name" value="Regulator of chromosome condensation 1/beta-lactamase-inhibitor protein II"/>
    <property type="match status" value="2"/>
</dbReference>
<feature type="repeat" description="RCC1" evidence="6">
    <location>
        <begin position="399"/>
        <end position="450"/>
    </location>
</feature>
<evidence type="ECO:0000256" key="3">
    <source>
        <dbReference type="ARBA" id="ARBA00022771"/>
    </source>
</evidence>
<dbReference type="PRINTS" id="PR00633">
    <property type="entry name" value="RCCNDNSATION"/>
</dbReference>
<dbReference type="InterPro" id="IPR000306">
    <property type="entry name" value="Znf_FYVE"/>
</dbReference>
<name>A0A2I0WKE8_9ASPA</name>
<dbReference type="SUPFAM" id="SSF57903">
    <property type="entry name" value="FYVE/PHD zinc finger"/>
    <property type="match status" value="1"/>
</dbReference>
<reference evidence="10 11" key="1">
    <citation type="journal article" date="2016" name="Sci. Rep.">
        <title>The Dendrobium catenatum Lindl. genome sequence provides insights into polysaccharide synthase, floral development and adaptive evolution.</title>
        <authorList>
            <person name="Zhang G.Q."/>
            <person name="Xu Q."/>
            <person name="Bian C."/>
            <person name="Tsai W.C."/>
            <person name="Yeh C.M."/>
            <person name="Liu K.W."/>
            <person name="Yoshida K."/>
            <person name="Zhang L.S."/>
            <person name="Chang S.B."/>
            <person name="Chen F."/>
            <person name="Shi Y."/>
            <person name="Su Y.Y."/>
            <person name="Zhang Y.Q."/>
            <person name="Chen L.J."/>
            <person name="Yin Y."/>
            <person name="Lin M."/>
            <person name="Huang H."/>
            <person name="Deng H."/>
            <person name="Wang Z.W."/>
            <person name="Zhu S.L."/>
            <person name="Zhao X."/>
            <person name="Deng C."/>
            <person name="Niu S.C."/>
            <person name="Huang J."/>
            <person name="Wang M."/>
            <person name="Liu G.H."/>
            <person name="Yang H.J."/>
            <person name="Xiao X.J."/>
            <person name="Hsiao Y.Y."/>
            <person name="Wu W.L."/>
            <person name="Chen Y.Y."/>
            <person name="Mitsuda N."/>
            <person name="Ohme-Takagi M."/>
            <person name="Luo Y.B."/>
            <person name="Van de Peer Y."/>
            <person name="Liu Z.J."/>
        </authorList>
    </citation>
    <scope>NUCLEOTIDE SEQUENCE [LARGE SCALE GENOMIC DNA]</scope>
    <source>
        <tissue evidence="10">The whole plant</tissue>
    </source>
</reference>
<dbReference type="PROSITE" id="PS50178">
    <property type="entry name" value="ZF_FYVE"/>
    <property type="match status" value="1"/>
</dbReference>
<dbReference type="PANTHER" id="PTHR22870">
    <property type="entry name" value="REGULATOR OF CHROMOSOME CONDENSATION"/>
    <property type="match status" value="1"/>
</dbReference>
<evidence type="ECO:0000256" key="1">
    <source>
        <dbReference type="ARBA" id="ARBA00022723"/>
    </source>
</evidence>
<dbReference type="InterPro" id="IPR051210">
    <property type="entry name" value="Ub_ligase/GEF_domain"/>
</dbReference>
<feature type="region of interest" description="Disordered" evidence="7">
    <location>
        <begin position="801"/>
        <end position="833"/>
    </location>
</feature>
<feature type="domain" description="BRX" evidence="9">
    <location>
        <begin position="872"/>
        <end position="941"/>
    </location>
</feature>